<accession>A0A2P2R4S8</accession>
<proteinExistence type="predicted"/>
<dbReference type="EMBL" id="GGEC01093731">
    <property type="protein sequence ID" value="MBX74215.1"/>
    <property type="molecule type" value="Transcribed_RNA"/>
</dbReference>
<dbReference type="AlphaFoldDB" id="A0A2P2R4S8"/>
<reference evidence="1" key="1">
    <citation type="submission" date="2018-02" db="EMBL/GenBank/DDBJ databases">
        <title>Rhizophora mucronata_Transcriptome.</title>
        <authorList>
            <person name="Meera S.P."/>
            <person name="Sreeshan A."/>
            <person name="Augustine A."/>
        </authorList>
    </citation>
    <scope>NUCLEOTIDE SEQUENCE</scope>
    <source>
        <tissue evidence="1">Leaf</tissue>
    </source>
</reference>
<sequence length="27" mass="2994">MKTLASGQPGIEISLLELNYVPLNDYD</sequence>
<organism evidence="1">
    <name type="scientific">Rhizophora mucronata</name>
    <name type="common">Asiatic mangrove</name>
    <dbReference type="NCBI Taxonomy" id="61149"/>
    <lineage>
        <taxon>Eukaryota</taxon>
        <taxon>Viridiplantae</taxon>
        <taxon>Streptophyta</taxon>
        <taxon>Embryophyta</taxon>
        <taxon>Tracheophyta</taxon>
        <taxon>Spermatophyta</taxon>
        <taxon>Magnoliopsida</taxon>
        <taxon>eudicotyledons</taxon>
        <taxon>Gunneridae</taxon>
        <taxon>Pentapetalae</taxon>
        <taxon>rosids</taxon>
        <taxon>fabids</taxon>
        <taxon>Malpighiales</taxon>
        <taxon>Rhizophoraceae</taxon>
        <taxon>Rhizophora</taxon>
    </lineage>
</organism>
<evidence type="ECO:0000313" key="1">
    <source>
        <dbReference type="EMBL" id="MBX74215.1"/>
    </source>
</evidence>
<name>A0A2P2R4S8_RHIMU</name>
<protein>
    <submittedName>
        <fullName evidence="1">Uncharacterized protein</fullName>
    </submittedName>
</protein>